<name>A0A1X6ZFR3_9RHOB</name>
<dbReference type="PANTHER" id="PTHR34070:SF1">
    <property type="entry name" value="DNA ALKYLATION REPAIR PROTEIN"/>
    <property type="match status" value="1"/>
</dbReference>
<dbReference type="RefSeq" id="WP_085888436.1">
    <property type="nucleotide sequence ID" value="NZ_FWFN01000004.1"/>
</dbReference>
<dbReference type="InterPro" id="IPR014825">
    <property type="entry name" value="DNA_alkylation"/>
</dbReference>
<dbReference type="SUPFAM" id="SSF48371">
    <property type="entry name" value="ARM repeat"/>
    <property type="match status" value="1"/>
</dbReference>
<proteinExistence type="predicted"/>
<evidence type="ECO:0000313" key="1">
    <source>
        <dbReference type="EMBL" id="SLN49665.1"/>
    </source>
</evidence>
<dbReference type="EMBL" id="FWFN01000004">
    <property type="protein sequence ID" value="SLN49665.1"/>
    <property type="molecule type" value="Genomic_DNA"/>
</dbReference>
<dbReference type="Pfam" id="PF08713">
    <property type="entry name" value="DNA_alkylation"/>
    <property type="match status" value="1"/>
</dbReference>
<evidence type="ECO:0000313" key="2">
    <source>
        <dbReference type="Proteomes" id="UP000193963"/>
    </source>
</evidence>
<dbReference type="AlphaFoldDB" id="A0A1X6ZFR3"/>
<reference evidence="1 2" key="1">
    <citation type="submission" date="2017-03" db="EMBL/GenBank/DDBJ databases">
        <authorList>
            <person name="Afonso C.L."/>
            <person name="Miller P.J."/>
            <person name="Scott M.A."/>
            <person name="Spackman E."/>
            <person name="Goraichik I."/>
            <person name="Dimitrov K.M."/>
            <person name="Suarez D.L."/>
            <person name="Swayne D.E."/>
        </authorList>
    </citation>
    <scope>NUCLEOTIDE SEQUENCE [LARGE SCALE GENOMIC DNA]</scope>
    <source>
        <strain evidence="1 2">CECT 7751</strain>
    </source>
</reference>
<dbReference type="Gene3D" id="1.25.10.90">
    <property type="match status" value="1"/>
</dbReference>
<dbReference type="OrthoDB" id="9775346at2"/>
<dbReference type="InterPro" id="IPR016024">
    <property type="entry name" value="ARM-type_fold"/>
</dbReference>
<dbReference type="Proteomes" id="UP000193963">
    <property type="component" value="Unassembled WGS sequence"/>
</dbReference>
<gene>
    <name evidence="1" type="ORF">PSM7751_02397</name>
</gene>
<dbReference type="PANTHER" id="PTHR34070">
    <property type="entry name" value="ARMADILLO-TYPE FOLD"/>
    <property type="match status" value="1"/>
</dbReference>
<organism evidence="1 2">
    <name type="scientific">Pseudooceanicola marinus</name>
    <dbReference type="NCBI Taxonomy" id="396013"/>
    <lineage>
        <taxon>Bacteria</taxon>
        <taxon>Pseudomonadati</taxon>
        <taxon>Pseudomonadota</taxon>
        <taxon>Alphaproteobacteria</taxon>
        <taxon>Rhodobacterales</taxon>
        <taxon>Paracoccaceae</taxon>
        <taxon>Pseudooceanicola</taxon>
    </lineage>
</organism>
<protein>
    <submittedName>
        <fullName evidence="1">DNA alkylation repair enzyme</fullName>
    </submittedName>
</protein>
<accession>A0A1X6ZFR3</accession>
<dbReference type="CDD" id="cd06561">
    <property type="entry name" value="AlkD_like"/>
    <property type="match status" value="1"/>
</dbReference>
<keyword evidence="2" id="KW-1185">Reference proteome</keyword>
<sequence length="241" mass="26669">MTGTAETTVAQGPTLEAALAALQAQADPERADGMAAYHKVDRPYLGVPNPVLNDLARDWRAGLTLQARIALAARLWDTNIHEARVVAAKLLTQARIRPDDASVWWLICSWVPQFDAWAIADHVCTAGQRRIMADLSRLDEVEAWTTHDHLWTKRAALVMTLGLTKANHPSAAERVARERVLGWAAGYVSDQRWFIQKAVAWWLRDLSKHDAAAVTAFLEAHGDAMRPFACKEAGRYLSDAG</sequence>